<keyword evidence="9" id="KW-0472">Membrane</keyword>
<evidence type="ECO:0000256" key="4">
    <source>
        <dbReference type="ARBA" id="ARBA00022701"/>
    </source>
</evidence>
<keyword evidence="4 7" id="KW-0493">Microtubule</keyword>
<proteinExistence type="predicted"/>
<organism evidence="10 11">
    <name type="scientific">Acanthochromis polyacanthus</name>
    <name type="common">spiny chromis</name>
    <dbReference type="NCBI Taxonomy" id="80966"/>
    <lineage>
        <taxon>Eukaryota</taxon>
        <taxon>Metazoa</taxon>
        <taxon>Chordata</taxon>
        <taxon>Craniata</taxon>
        <taxon>Vertebrata</taxon>
        <taxon>Euteleostomi</taxon>
        <taxon>Actinopterygii</taxon>
        <taxon>Neopterygii</taxon>
        <taxon>Teleostei</taxon>
        <taxon>Neoteleostei</taxon>
        <taxon>Acanthomorphata</taxon>
        <taxon>Ovalentaria</taxon>
        <taxon>Pomacentridae</taxon>
        <taxon>Acanthochromis</taxon>
    </lineage>
</organism>
<feature type="region of interest" description="Disordered" evidence="8">
    <location>
        <begin position="109"/>
        <end position="240"/>
    </location>
</feature>
<evidence type="ECO:0000313" key="11">
    <source>
        <dbReference type="Proteomes" id="UP000257200"/>
    </source>
</evidence>
<dbReference type="InterPro" id="IPR001084">
    <property type="entry name" value="MAP_tubulin-bd_rpt"/>
</dbReference>
<feature type="compositionally biased region" description="Polar residues" evidence="8">
    <location>
        <begin position="329"/>
        <end position="345"/>
    </location>
</feature>
<keyword evidence="11" id="KW-1185">Reference proteome</keyword>
<protein>
    <recommendedName>
        <fullName evidence="7">Microtubule-associated protein</fullName>
    </recommendedName>
</protein>
<evidence type="ECO:0000256" key="5">
    <source>
        <dbReference type="ARBA" id="ARBA00022737"/>
    </source>
</evidence>
<comment type="subcellular location">
    <subcellularLocation>
        <location evidence="1 7">Cytoplasm</location>
        <location evidence="1 7">Cytoskeleton</location>
    </subcellularLocation>
</comment>
<feature type="compositionally biased region" description="Low complexity" evidence="8">
    <location>
        <begin position="171"/>
        <end position="185"/>
    </location>
</feature>
<evidence type="ECO:0000256" key="7">
    <source>
        <dbReference type="RuleBase" id="RU000686"/>
    </source>
</evidence>
<evidence type="ECO:0000256" key="1">
    <source>
        <dbReference type="ARBA" id="ARBA00004245"/>
    </source>
</evidence>
<feature type="transmembrane region" description="Helical" evidence="9">
    <location>
        <begin position="71"/>
        <end position="98"/>
    </location>
</feature>
<dbReference type="GO" id="GO:0008017">
    <property type="term" value="F:microtubule binding"/>
    <property type="evidence" value="ECO:0007669"/>
    <property type="project" value="InterPro"/>
</dbReference>
<feature type="compositionally biased region" description="Basic and acidic residues" evidence="8">
    <location>
        <begin position="134"/>
        <end position="144"/>
    </location>
</feature>
<keyword evidence="6 7" id="KW-0206">Cytoskeleton</keyword>
<keyword evidence="9" id="KW-1133">Transmembrane helix</keyword>
<evidence type="ECO:0000256" key="9">
    <source>
        <dbReference type="SAM" id="Phobius"/>
    </source>
</evidence>
<dbReference type="Proteomes" id="UP000257200">
    <property type="component" value="Unplaced"/>
</dbReference>
<dbReference type="PROSITE" id="PS51491">
    <property type="entry name" value="TAU_MAP_2"/>
    <property type="match status" value="3"/>
</dbReference>
<feature type="compositionally biased region" description="Basic and acidic residues" evidence="8">
    <location>
        <begin position="313"/>
        <end position="324"/>
    </location>
</feature>
<dbReference type="GO" id="GO:0000226">
    <property type="term" value="P:microtubule cytoskeleton organization"/>
    <property type="evidence" value="ECO:0007669"/>
    <property type="project" value="TreeGrafter"/>
</dbReference>
<dbReference type="GO" id="GO:0005874">
    <property type="term" value="C:microtubule"/>
    <property type="evidence" value="ECO:0007669"/>
    <property type="project" value="UniProtKB-KW"/>
</dbReference>
<dbReference type="GO" id="GO:0031175">
    <property type="term" value="P:neuron projection development"/>
    <property type="evidence" value="ECO:0007669"/>
    <property type="project" value="TreeGrafter"/>
</dbReference>
<reference evidence="10" key="2">
    <citation type="submission" date="2025-09" db="UniProtKB">
        <authorList>
            <consortium name="Ensembl"/>
        </authorList>
    </citation>
    <scope>IDENTIFICATION</scope>
</reference>
<keyword evidence="2 7" id="KW-0963">Cytoplasm</keyword>
<evidence type="ECO:0000256" key="2">
    <source>
        <dbReference type="ARBA" id="ARBA00022490"/>
    </source>
</evidence>
<sequence length="370" mass="38526">MFLPLLLSYFSHPPPLLLCSSSSSLPRLLFASLSSSFCHPPALLLFLSPSLLLLLFLSSSTPLLPPLSSPFLLLLSSSTTLSLILLLSSSILSLILLLSSSSLPSPGVMMDGDSAPLREGPAQEAQRMMGGKSVGKDPADETAKASRTAGGARAAKMISAKSTESVDGVNSPGSRSPASRSSTPNRDIKKVAVVRTPPRSPGSTRGRTPPLPSHPMPDLSNVKSKVGSTENLKHSPGGGKVQIVNKKLDLSNVTAKCGSKSNIHHKPGGGKVEIKSEKVDFTAIQSKVGSLENVTHVPGGGKKKIESQKLSFRETAKARTDHGADIITQVDSSPQRLSNTSSPGSLNAAEAPPLDTLADQVSASLAKQGL</sequence>
<dbReference type="GO" id="GO:0043005">
    <property type="term" value="C:neuron projection"/>
    <property type="evidence" value="ECO:0007669"/>
    <property type="project" value="TreeGrafter"/>
</dbReference>
<name>A0A3Q1FQE6_9TELE</name>
<dbReference type="Pfam" id="PF00418">
    <property type="entry name" value="Tubulin-binding"/>
    <property type="match status" value="3"/>
</dbReference>
<dbReference type="PANTHER" id="PTHR11501">
    <property type="entry name" value="MICROTUBULE-ASSOCIATED PROTEIN"/>
    <property type="match status" value="1"/>
</dbReference>
<keyword evidence="3" id="KW-0597">Phosphoprotein</keyword>
<feature type="transmembrane region" description="Helical" evidence="9">
    <location>
        <begin position="43"/>
        <end position="64"/>
    </location>
</feature>
<reference evidence="10" key="1">
    <citation type="submission" date="2025-08" db="UniProtKB">
        <authorList>
            <consortium name="Ensembl"/>
        </authorList>
    </citation>
    <scope>IDENTIFICATION</scope>
</reference>
<dbReference type="PROSITE" id="PS00229">
    <property type="entry name" value="TAU_MAP_1"/>
    <property type="match status" value="2"/>
</dbReference>
<keyword evidence="9" id="KW-0812">Transmembrane</keyword>
<dbReference type="GeneTree" id="ENSGT00940000155494"/>
<accession>A0A3Q1FQE6</accession>
<dbReference type="PANTHER" id="PTHR11501:SF14">
    <property type="entry name" value="MICROTUBULE-ASSOCIATED PROTEIN TAU"/>
    <property type="match status" value="1"/>
</dbReference>
<dbReference type="InterPro" id="IPR027324">
    <property type="entry name" value="MAP2/MAP4/Tau"/>
</dbReference>
<evidence type="ECO:0000256" key="3">
    <source>
        <dbReference type="ARBA" id="ARBA00022553"/>
    </source>
</evidence>
<keyword evidence="5" id="KW-0677">Repeat</keyword>
<evidence type="ECO:0000256" key="6">
    <source>
        <dbReference type="ARBA" id="ARBA00023212"/>
    </source>
</evidence>
<feature type="compositionally biased region" description="Polar residues" evidence="8">
    <location>
        <begin position="221"/>
        <end position="230"/>
    </location>
</feature>
<dbReference type="Ensembl" id="ENSAPOT00000034534.1">
    <property type="protein sequence ID" value="ENSAPOP00000018694.1"/>
    <property type="gene ID" value="ENSAPOG00000022056.1"/>
</dbReference>
<feature type="region of interest" description="Disordered" evidence="8">
    <location>
        <begin position="313"/>
        <end position="355"/>
    </location>
</feature>
<evidence type="ECO:0000256" key="8">
    <source>
        <dbReference type="SAM" id="MobiDB-lite"/>
    </source>
</evidence>
<dbReference type="AlphaFoldDB" id="A0A3Q1FQE6"/>
<evidence type="ECO:0000313" key="10">
    <source>
        <dbReference type="Ensembl" id="ENSAPOP00000018694.1"/>
    </source>
</evidence>